<evidence type="ECO:0000313" key="2">
    <source>
        <dbReference type="EMBL" id="SDD69436.1"/>
    </source>
</evidence>
<dbReference type="GO" id="GO:0005886">
    <property type="term" value="C:plasma membrane"/>
    <property type="evidence" value="ECO:0007669"/>
    <property type="project" value="TreeGrafter"/>
</dbReference>
<dbReference type="PANTHER" id="PTHR35813">
    <property type="entry name" value="INNER MEMBRANE PROTEIN YBAN"/>
    <property type="match status" value="1"/>
</dbReference>
<keyword evidence="1" id="KW-1133">Transmembrane helix</keyword>
<keyword evidence="1" id="KW-0472">Membrane</keyword>
<keyword evidence="3" id="KW-1185">Reference proteome</keyword>
<sequence length="132" mass="14554">MRKATIRLAWFTLGVVSLLLGLVGAVLPLLPTTPFLLLAAFGFARSSPRLHGWLMAHRQFGPMIRNWEQYGAIDRRSKRVAVIVIALTPVITWLAGAPYWALATQIAVLAVVAAFILTRPVPEVAKQQDVRT</sequence>
<proteinExistence type="predicted"/>
<evidence type="ECO:0000313" key="3">
    <source>
        <dbReference type="Proteomes" id="UP000183685"/>
    </source>
</evidence>
<name>A0A1G6WWI7_9PROT</name>
<reference evidence="2 3" key="1">
    <citation type="submission" date="2016-10" db="EMBL/GenBank/DDBJ databases">
        <authorList>
            <person name="de Groot N.N."/>
        </authorList>
    </citation>
    <scope>NUCLEOTIDE SEQUENCE [LARGE SCALE GENOMIC DNA]</scope>
    <source>
        <strain evidence="2 3">CGMCC 1.9109</strain>
    </source>
</reference>
<dbReference type="RefSeq" id="WP_217627990.1">
    <property type="nucleotide sequence ID" value="NZ_DAIOMO010000001.1"/>
</dbReference>
<protein>
    <recommendedName>
        <fullName evidence="4">Inner membrane protein</fullName>
    </recommendedName>
</protein>
<dbReference type="AlphaFoldDB" id="A0A1G6WWI7"/>
<evidence type="ECO:0000256" key="1">
    <source>
        <dbReference type="SAM" id="Phobius"/>
    </source>
</evidence>
<dbReference type="Proteomes" id="UP000183685">
    <property type="component" value="Unassembled WGS sequence"/>
</dbReference>
<dbReference type="PIRSF" id="PIRSF016789">
    <property type="entry name" value="DUF454"/>
    <property type="match status" value="1"/>
</dbReference>
<gene>
    <name evidence="2" type="ORF">SAMN04488071_1225</name>
</gene>
<dbReference type="PANTHER" id="PTHR35813:SF1">
    <property type="entry name" value="INNER MEMBRANE PROTEIN YBAN"/>
    <property type="match status" value="1"/>
</dbReference>
<keyword evidence="1" id="KW-0812">Transmembrane</keyword>
<feature type="transmembrane region" description="Helical" evidence="1">
    <location>
        <begin position="77"/>
        <end position="94"/>
    </location>
</feature>
<evidence type="ECO:0008006" key="4">
    <source>
        <dbReference type="Google" id="ProtNLM"/>
    </source>
</evidence>
<dbReference type="InterPro" id="IPR007401">
    <property type="entry name" value="DUF454"/>
</dbReference>
<dbReference type="STRING" id="637679.GCA_001550055_02941"/>
<organism evidence="2 3">
    <name type="scientific">Kordiimonas lacus</name>
    <dbReference type="NCBI Taxonomy" id="637679"/>
    <lineage>
        <taxon>Bacteria</taxon>
        <taxon>Pseudomonadati</taxon>
        <taxon>Pseudomonadota</taxon>
        <taxon>Alphaproteobacteria</taxon>
        <taxon>Kordiimonadales</taxon>
        <taxon>Kordiimonadaceae</taxon>
        <taxon>Kordiimonas</taxon>
    </lineage>
</organism>
<dbReference type="Pfam" id="PF04304">
    <property type="entry name" value="DUF454"/>
    <property type="match status" value="1"/>
</dbReference>
<dbReference type="EMBL" id="FNAK01000002">
    <property type="protein sequence ID" value="SDD69436.1"/>
    <property type="molecule type" value="Genomic_DNA"/>
</dbReference>
<accession>A0A1G6WWI7</accession>